<proteinExistence type="predicted"/>
<evidence type="ECO:0008006" key="3">
    <source>
        <dbReference type="Google" id="ProtNLM"/>
    </source>
</evidence>
<comment type="caution">
    <text evidence="1">The sequence shown here is derived from an EMBL/GenBank/DDBJ whole genome shotgun (WGS) entry which is preliminary data.</text>
</comment>
<dbReference type="AlphaFoldDB" id="A0A8J6P4C7"/>
<evidence type="ECO:0000313" key="2">
    <source>
        <dbReference type="Proteomes" id="UP000654401"/>
    </source>
</evidence>
<evidence type="ECO:0000313" key="1">
    <source>
        <dbReference type="EMBL" id="MBC8519260.1"/>
    </source>
</evidence>
<organism evidence="1 2">
    <name type="scientific">Candidatus Thiopontia autotrophica</name>
    <dbReference type="NCBI Taxonomy" id="2841688"/>
    <lineage>
        <taxon>Bacteria</taxon>
        <taxon>Pseudomonadati</taxon>
        <taxon>Pseudomonadota</taxon>
        <taxon>Gammaproteobacteria</taxon>
        <taxon>Candidatus Thiopontia</taxon>
    </lineage>
</organism>
<protein>
    <recommendedName>
        <fullName evidence="3">Lipoprotein</fullName>
    </recommendedName>
</protein>
<dbReference type="PROSITE" id="PS51257">
    <property type="entry name" value="PROKAR_LIPOPROTEIN"/>
    <property type="match status" value="1"/>
</dbReference>
<sequence>MSRARLSAPFLLVVALAIVLVGCIPGQTRYQDIGSGGGEFSVKMLAKSDMSRVAELGQREVLKSLRKMMVHLYNANPRQLNRGRSQEQTKYTVQSSVKRIFGQQMRWNFPEFGGVKGNQILHLTFDKDYKGDRVLALTSALVSMTMRSYNGTTQLYMLDQLDPQKIYNSARNFEVALKMVDIYPYLKQSGSQHITTMIGRATANQDLIAILVADHLNRQLTGVAQSVVTTLLLPI</sequence>
<dbReference type="Proteomes" id="UP000654401">
    <property type="component" value="Unassembled WGS sequence"/>
</dbReference>
<accession>A0A8J6P4C7</accession>
<name>A0A8J6P4C7_9GAMM</name>
<gene>
    <name evidence="1" type="ORF">H8D24_02480</name>
</gene>
<dbReference type="EMBL" id="JACNFK010000020">
    <property type="protein sequence ID" value="MBC8519260.1"/>
    <property type="molecule type" value="Genomic_DNA"/>
</dbReference>
<reference evidence="1 2" key="1">
    <citation type="submission" date="2020-08" db="EMBL/GenBank/DDBJ databases">
        <title>Bridging the membrane lipid divide: bacteria of the FCB group superphylum have the potential to synthesize archaeal ether lipids.</title>
        <authorList>
            <person name="Villanueva L."/>
            <person name="Von Meijenfeldt F.A.B."/>
            <person name="Westbye A.B."/>
            <person name="Yadav S."/>
            <person name="Hopmans E.C."/>
            <person name="Dutilh B.E."/>
            <person name="Sinninghe Damste J.S."/>
        </authorList>
    </citation>
    <scope>NUCLEOTIDE SEQUENCE [LARGE SCALE GENOMIC DNA]</scope>
    <source>
        <strain evidence="1">NIOZ-UU100</strain>
    </source>
</reference>